<accession>A0A392TNK8</accession>
<proteinExistence type="predicted"/>
<dbReference type="EMBL" id="LXQA010600577">
    <property type="protein sequence ID" value="MCI61475.1"/>
    <property type="molecule type" value="Genomic_DNA"/>
</dbReference>
<feature type="region of interest" description="Disordered" evidence="1">
    <location>
        <begin position="1"/>
        <end position="60"/>
    </location>
</feature>
<name>A0A392TNK8_9FABA</name>
<dbReference type="AlphaFoldDB" id="A0A392TNK8"/>
<evidence type="ECO:0000313" key="2">
    <source>
        <dbReference type="EMBL" id="MCI61475.1"/>
    </source>
</evidence>
<evidence type="ECO:0000313" key="3">
    <source>
        <dbReference type="Proteomes" id="UP000265520"/>
    </source>
</evidence>
<sequence length="60" mass="7126">MKKCQAIELRNRAMEIVEKPKDGKKEKDPDSRDTHEKQHEDEPVEKEHMLDQEENEQPVA</sequence>
<dbReference type="Proteomes" id="UP000265520">
    <property type="component" value="Unassembled WGS sequence"/>
</dbReference>
<evidence type="ECO:0000256" key="1">
    <source>
        <dbReference type="SAM" id="MobiDB-lite"/>
    </source>
</evidence>
<protein>
    <submittedName>
        <fullName evidence="2">Uncharacterized protein</fullName>
    </submittedName>
</protein>
<feature type="non-terminal residue" evidence="2">
    <location>
        <position position="60"/>
    </location>
</feature>
<reference evidence="2 3" key="1">
    <citation type="journal article" date="2018" name="Front. Plant Sci.">
        <title>Red Clover (Trifolium pratense) and Zigzag Clover (T. medium) - A Picture of Genomic Similarities and Differences.</title>
        <authorList>
            <person name="Dluhosova J."/>
            <person name="Istvanek J."/>
            <person name="Nedelnik J."/>
            <person name="Repkova J."/>
        </authorList>
    </citation>
    <scope>NUCLEOTIDE SEQUENCE [LARGE SCALE GENOMIC DNA]</scope>
    <source>
        <strain evidence="3">cv. 10/8</strain>
        <tissue evidence="2">Leaf</tissue>
    </source>
</reference>
<organism evidence="2 3">
    <name type="scientific">Trifolium medium</name>
    <dbReference type="NCBI Taxonomy" id="97028"/>
    <lineage>
        <taxon>Eukaryota</taxon>
        <taxon>Viridiplantae</taxon>
        <taxon>Streptophyta</taxon>
        <taxon>Embryophyta</taxon>
        <taxon>Tracheophyta</taxon>
        <taxon>Spermatophyta</taxon>
        <taxon>Magnoliopsida</taxon>
        <taxon>eudicotyledons</taxon>
        <taxon>Gunneridae</taxon>
        <taxon>Pentapetalae</taxon>
        <taxon>rosids</taxon>
        <taxon>fabids</taxon>
        <taxon>Fabales</taxon>
        <taxon>Fabaceae</taxon>
        <taxon>Papilionoideae</taxon>
        <taxon>50 kb inversion clade</taxon>
        <taxon>NPAAA clade</taxon>
        <taxon>Hologalegina</taxon>
        <taxon>IRL clade</taxon>
        <taxon>Trifolieae</taxon>
        <taxon>Trifolium</taxon>
    </lineage>
</organism>
<feature type="compositionally biased region" description="Basic and acidic residues" evidence="1">
    <location>
        <begin position="9"/>
        <end position="51"/>
    </location>
</feature>
<keyword evidence="3" id="KW-1185">Reference proteome</keyword>
<comment type="caution">
    <text evidence="2">The sequence shown here is derived from an EMBL/GenBank/DDBJ whole genome shotgun (WGS) entry which is preliminary data.</text>
</comment>